<evidence type="ECO:0000313" key="2">
    <source>
        <dbReference type="WBParaSite" id="ASIM_0002117201-mRNA-1"/>
    </source>
</evidence>
<organism evidence="2">
    <name type="scientific">Anisakis simplex</name>
    <name type="common">Herring worm</name>
    <dbReference type="NCBI Taxonomy" id="6269"/>
    <lineage>
        <taxon>Eukaryota</taxon>
        <taxon>Metazoa</taxon>
        <taxon>Ecdysozoa</taxon>
        <taxon>Nematoda</taxon>
        <taxon>Chromadorea</taxon>
        <taxon>Rhabditida</taxon>
        <taxon>Spirurina</taxon>
        <taxon>Ascaridomorpha</taxon>
        <taxon>Ascaridoidea</taxon>
        <taxon>Anisakidae</taxon>
        <taxon>Anisakis</taxon>
        <taxon>Anisakis simplex complex</taxon>
    </lineage>
</organism>
<dbReference type="PANTHER" id="PTHR11787:SF4">
    <property type="entry name" value="CHM, RAB ESCORT PROTEIN 1"/>
    <property type="match status" value="1"/>
</dbReference>
<sequence>LKNFIIDTIGILQPNANAKQGLEAVNEFLQSVGRFGESPFLWTFYGSAELPQCFCRLCAVYGGTYCLKQQIDAFIIKNNRIEAIQTRGQRISCKHVIISASYLPDCYLTKEKRNKSVQRAILISNSSVLSDSQKEHVS</sequence>
<dbReference type="GO" id="GO:0005634">
    <property type="term" value="C:nucleus"/>
    <property type="evidence" value="ECO:0007669"/>
    <property type="project" value="TreeGrafter"/>
</dbReference>
<dbReference type="Gene3D" id="3.50.50.60">
    <property type="entry name" value="FAD/NAD(P)-binding domain"/>
    <property type="match status" value="1"/>
</dbReference>
<dbReference type="InterPro" id="IPR036188">
    <property type="entry name" value="FAD/NAD-bd_sf"/>
</dbReference>
<dbReference type="GO" id="GO:0007264">
    <property type="term" value="P:small GTPase-mediated signal transduction"/>
    <property type="evidence" value="ECO:0007669"/>
    <property type="project" value="InterPro"/>
</dbReference>
<reference evidence="2" key="1">
    <citation type="submission" date="2017-02" db="UniProtKB">
        <authorList>
            <consortium name="WormBaseParasite"/>
        </authorList>
    </citation>
    <scope>IDENTIFICATION</scope>
</reference>
<dbReference type="SUPFAM" id="SSF51905">
    <property type="entry name" value="FAD/NAD(P)-binding domain"/>
    <property type="match status" value="1"/>
</dbReference>
<dbReference type="GO" id="GO:0005968">
    <property type="term" value="C:Rab-protein geranylgeranyltransferase complex"/>
    <property type="evidence" value="ECO:0007669"/>
    <property type="project" value="TreeGrafter"/>
</dbReference>
<dbReference type="GO" id="GO:0005829">
    <property type="term" value="C:cytosol"/>
    <property type="evidence" value="ECO:0007669"/>
    <property type="project" value="TreeGrafter"/>
</dbReference>
<proteinExistence type="inferred from homology"/>
<dbReference type="Pfam" id="PF00996">
    <property type="entry name" value="GDI"/>
    <property type="match status" value="1"/>
</dbReference>
<dbReference type="PANTHER" id="PTHR11787">
    <property type="entry name" value="RAB GDP-DISSOCIATION INHIBITOR"/>
    <property type="match status" value="1"/>
</dbReference>
<dbReference type="AlphaFoldDB" id="A0A0M3KJJ8"/>
<dbReference type="WBParaSite" id="ASIM_0002117201-mRNA-1">
    <property type="protein sequence ID" value="ASIM_0002117201-mRNA-1"/>
    <property type="gene ID" value="ASIM_0002117201"/>
</dbReference>
<dbReference type="PRINTS" id="PR00891">
    <property type="entry name" value="RABGDIREP"/>
</dbReference>
<comment type="similarity">
    <text evidence="1">Belongs to the Rab GDI family.</text>
</comment>
<dbReference type="InterPro" id="IPR018203">
    <property type="entry name" value="GDP_dissociation_inhibitor"/>
</dbReference>
<accession>A0A0M3KJJ8</accession>
<evidence type="ECO:0000256" key="1">
    <source>
        <dbReference type="ARBA" id="ARBA00005593"/>
    </source>
</evidence>
<name>A0A0M3KJJ8_ANISI</name>
<protein>
    <submittedName>
        <fullName evidence="2">Amino_oxidase domain-containing protein</fullName>
    </submittedName>
</protein>
<dbReference type="GO" id="GO:0005092">
    <property type="term" value="F:GDP-dissociation inhibitor activity"/>
    <property type="evidence" value="ECO:0007669"/>
    <property type="project" value="InterPro"/>
</dbReference>
<dbReference type="GO" id="GO:0016192">
    <property type="term" value="P:vesicle-mediated transport"/>
    <property type="evidence" value="ECO:0007669"/>
    <property type="project" value="TreeGrafter"/>
</dbReference>